<accession>A0ABQ1Y333</accession>
<dbReference type="InterPro" id="IPR018963">
    <property type="entry name" value="Mycophage_D29_Gp19"/>
</dbReference>
<comment type="caution">
    <text evidence="1">The sequence shown here is derived from an EMBL/GenBank/DDBJ whole genome shotgun (WGS) entry which is preliminary data.</text>
</comment>
<name>A0ABQ1Y333_9MICC</name>
<protein>
    <submittedName>
        <fullName evidence="1">Uncharacterized protein</fullName>
    </submittedName>
</protein>
<organism evidence="1 2">
    <name type="scientific">Pseudarthrobacter polychromogenes</name>
    <dbReference type="NCBI Taxonomy" id="1676"/>
    <lineage>
        <taxon>Bacteria</taxon>
        <taxon>Bacillati</taxon>
        <taxon>Actinomycetota</taxon>
        <taxon>Actinomycetes</taxon>
        <taxon>Micrococcales</taxon>
        <taxon>Micrococcaceae</taxon>
        <taxon>Pseudarthrobacter</taxon>
    </lineage>
</organism>
<sequence length="141" mass="15630">MAEPLAEVADLEKAWRALTVEERPRAEYYLGFSSRLIRRRWSNVDARLAAGDLATEDVADVVVHMVLGIIDGAPVRGAKSWSETRGPLSQSVTLESGKSDLITLQDWMIEVFVPKQAAVPVGSFPPSGQYEPVFHWKEGSY</sequence>
<dbReference type="EMBL" id="BMKU01000019">
    <property type="protein sequence ID" value="GGH10412.1"/>
    <property type="molecule type" value="Genomic_DNA"/>
</dbReference>
<proteinExistence type="predicted"/>
<evidence type="ECO:0000313" key="2">
    <source>
        <dbReference type="Proteomes" id="UP000596938"/>
    </source>
</evidence>
<gene>
    <name evidence="1" type="ORF">GCM10011577_39210</name>
</gene>
<dbReference type="RefSeq" id="WP_188813807.1">
    <property type="nucleotide sequence ID" value="NZ_BAAAWV010000001.1"/>
</dbReference>
<keyword evidence="2" id="KW-1185">Reference proteome</keyword>
<evidence type="ECO:0000313" key="1">
    <source>
        <dbReference type="EMBL" id="GGH10412.1"/>
    </source>
</evidence>
<dbReference type="Proteomes" id="UP000596938">
    <property type="component" value="Unassembled WGS sequence"/>
</dbReference>
<dbReference type="Pfam" id="PF09355">
    <property type="entry name" value="Phage_Gp19"/>
    <property type="match status" value="1"/>
</dbReference>
<reference evidence="2" key="1">
    <citation type="journal article" date="2019" name="Int. J. Syst. Evol. Microbiol.">
        <title>The Global Catalogue of Microorganisms (GCM) 10K type strain sequencing project: providing services to taxonomists for standard genome sequencing and annotation.</title>
        <authorList>
            <consortium name="The Broad Institute Genomics Platform"/>
            <consortium name="The Broad Institute Genome Sequencing Center for Infectious Disease"/>
            <person name="Wu L."/>
            <person name="Ma J."/>
        </authorList>
    </citation>
    <scope>NUCLEOTIDE SEQUENCE [LARGE SCALE GENOMIC DNA]</scope>
    <source>
        <strain evidence="2">CGMCC 1.1927</strain>
    </source>
</reference>